<dbReference type="EMBL" id="JAPHEG010000002">
    <property type="protein sequence ID" value="MDF2953232.1"/>
    <property type="molecule type" value="Genomic_DNA"/>
</dbReference>
<dbReference type="InterPro" id="IPR038371">
    <property type="entry name" value="Cu_polyphenol_OxRdtase_sf"/>
</dbReference>
<dbReference type="Proteomes" id="UP001144110">
    <property type="component" value="Unassembled WGS sequence"/>
</dbReference>
<dbReference type="SUPFAM" id="SSF64438">
    <property type="entry name" value="CNF1/YfiH-like putative cysteine hydrolases"/>
    <property type="match status" value="1"/>
</dbReference>
<evidence type="ECO:0000256" key="10">
    <source>
        <dbReference type="RuleBase" id="RU361274"/>
    </source>
</evidence>
<dbReference type="PANTHER" id="PTHR30616:SF2">
    <property type="entry name" value="PURINE NUCLEOSIDE PHOSPHORYLASE LACC1"/>
    <property type="match status" value="1"/>
</dbReference>
<keyword evidence="5" id="KW-0378">Hydrolase</keyword>
<reference evidence="11" key="1">
    <citation type="submission" date="2022-11" db="EMBL/GenBank/DDBJ databases">
        <title>Candidatus Alkanophaga archaea from heated hydrothermal vent sediment oxidize petroleum alkanes.</title>
        <authorList>
            <person name="Zehnle H."/>
            <person name="Laso-Perez R."/>
            <person name="Lipp J."/>
            <person name="Teske A."/>
            <person name="Wegener G."/>
        </authorList>
    </citation>
    <scope>NUCLEOTIDE SEQUENCE</scope>
    <source>
        <strain evidence="11">MCA70</strain>
    </source>
</reference>
<keyword evidence="6" id="KW-0862">Zinc</keyword>
<comment type="similarity">
    <text evidence="2 10">Belongs to the purine nucleoside phosphorylase YfiH/LACC1 family.</text>
</comment>
<comment type="catalytic activity">
    <reaction evidence="1">
        <text>inosine + phosphate = alpha-D-ribose 1-phosphate + hypoxanthine</text>
        <dbReference type="Rhea" id="RHEA:27646"/>
        <dbReference type="ChEBI" id="CHEBI:17368"/>
        <dbReference type="ChEBI" id="CHEBI:17596"/>
        <dbReference type="ChEBI" id="CHEBI:43474"/>
        <dbReference type="ChEBI" id="CHEBI:57720"/>
        <dbReference type="EC" id="2.4.2.1"/>
    </reaction>
    <physiologicalReaction direction="left-to-right" evidence="1">
        <dbReference type="Rhea" id="RHEA:27647"/>
    </physiologicalReaction>
</comment>
<evidence type="ECO:0000256" key="9">
    <source>
        <dbReference type="ARBA" id="ARBA00049893"/>
    </source>
</evidence>
<proteinExistence type="inferred from homology"/>
<evidence type="ECO:0000256" key="2">
    <source>
        <dbReference type="ARBA" id="ARBA00007353"/>
    </source>
</evidence>
<dbReference type="CDD" id="cd16833">
    <property type="entry name" value="YfiH"/>
    <property type="match status" value="1"/>
</dbReference>
<dbReference type="NCBIfam" id="TIGR00726">
    <property type="entry name" value="peptidoglycan editing factor PgeF"/>
    <property type="match status" value="1"/>
</dbReference>
<comment type="catalytic activity">
    <reaction evidence="9">
        <text>S-methyl-5'-thioadenosine + phosphate = 5-(methylsulfanyl)-alpha-D-ribose 1-phosphate + adenine</text>
        <dbReference type="Rhea" id="RHEA:11852"/>
        <dbReference type="ChEBI" id="CHEBI:16708"/>
        <dbReference type="ChEBI" id="CHEBI:17509"/>
        <dbReference type="ChEBI" id="CHEBI:43474"/>
        <dbReference type="ChEBI" id="CHEBI:58533"/>
        <dbReference type="EC" id="2.4.2.28"/>
    </reaction>
    <physiologicalReaction direction="left-to-right" evidence="9">
        <dbReference type="Rhea" id="RHEA:11853"/>
    </physiologicalReaction>
</comment>
<protein>
    <recommendedName>
        <fullName evidence="10">Purine nucleoside phosphorylase</fullName>
    </recommendedName>
</protein>
<dbReference type="PANTHER" id="PTHR30616">
    <property type="entry name" value="UNCHARACTERIZED PROTEIN YFIH"/>
    <property type="match status" value="1"/>
</dbReference>
<evidence type="ECO:0000313" key="11">
    <source>
        <dbReference type="EMBL" id="MDF2953232.1"/>
    </source>
</evidence>
<evidence type="ECO:0000256" key="7">
    <source>
        <dbReference type="ARBA" id="ARBA00047989"/>
    </source>
</evidence>
<evidence type="ECO:0000256" key="8">
    <source>
        <dbReference type="ARBA" id="ARBA00048968"/>
    </source>
</evidence>
<dbReference type="GO" id="GO:0017061">
    <property type="term" value="F:S-methyl-5-thioadenosine phosphorylase activity"/>
    <property type="evidence" value="ECO:0007669"/>
    <property type="project" value="UniProtKB-EC"/>
</dbReference>
<evidence type="ECO:0000256" key="1">
    <source>
        <dbReference type="ARBA" id="ARBA00000553"/>
    </source>
</evidence>
<accession>A0AAE3TEP4</accession>
<evidence type="ECO:0000256" key="3">
    <source>
        <dbReference type="ARBA" id="ARBA00022679"/>
    </source>
</evidence>
<dbReference type="GO" id="GO:0016787">
    <property type="term" value="F:hydrolase activity"/>
    <property type="evidence" value="ECO:0007669"/>
    <property type="project" value="UniProtKB-KW"/>
</dbReference>
<dbReference type="AlphaFoldDB" id="A0AAE3TEP4"/>
<dbReference type="Pfam" id="PF02578">
    <property type="entry name" value="Cu-oxidase_4"/>
    <property type="match status" value="1"/>
</dbReference>
<evidence type="ECO:0000256" key="6">
    <source>
        <dbReference type="ARBA" id="ARBA00022833"/>
    </source>
</evidence>
<dbReference type="InterPro" id="IPR003730">
    <property type="entry name" value="Cu_polyphenol_OxRdtase"/>
</dbReference>
<organism evidence="11 12">
    <name type="scientific">Candidatus Thermodesulfobacterium syntrophicum</name>
    <dbReference type="NCBI Taxonomy" id="3060442"/>
    <lineage>
        <taxon>Bacteria</taxon>
        <taxon>Pseudomonadati</taxon>
        <taxon>Thermodesulfobacteriota</taxon>
        <taxon>Thermodesulfobacteria</taxon>
        <taxon>Thermodesulfobacteriales</taxon>
        <taxon>Thermodesulfobacteriaceae</taxon>
        <taxon>Thermodesulfobacterium</taxon>
    </lineage>
</organism>
<evidence type="ECO:0000313" key="12">
    <source>
        <dbReference type="Proteomes" id="UP001144110"/>
    </source>
</evidence>
<dbReference type="GO" id="GO:0005507">
    <property type="term" value="F:copper ion binding"/>
    <property type="evidence" value="ECO:0007669"/>
    <property type="project" value="TreeGrafter"/>
</dbReference>
<dbReference type="Gene3D" id="3.60.140.10">
    <property type="entry name" value="CNF1/YfiH-like putative cysteine hydrolases"/>
    <property type="match status" value="1"/>
</dbReference>
<evidence type="ECO:0000256" key="5">
    <source>
        <dbReference type="ARBA" id="ARBA00022801"/>
    </source>
</evidence>
<keyword evidence="4" id="KW-0479">Metal-binding</keyword>
<sequence>MSMKGLLPTLQTLLNTELILPPVFENLSLIGAFSKKLPYPFNFELLKSLNSFRFFFPKQLHSTKIIELKETVSYDLFLCFFKIEGDAVFTTQKHIFIGVRTADCVPVLVTNKSADFVGVVHGGWRGSVNKLLFKFLQKIIGFGYNPEDILIAIGPHIKACCYEVGEDVIEALRKNFKKAENFLIFKNKKIFLDLGKLNYYQALKCSIPPDNIWVSKDCTCCLNKHYWSHRFHKEKRGFQISFIGKLK</sequence>
<comment type="caution">
    <text evidence="11">The sequence shown here is derived from an EMBL/GenBank/DDBJ whole genome shotgun (WGS) entry which is preliminary data.</text>
</comment>
<keyword evidence="3" id="KW-0808">Transferase</keyword>
<name>A0AAE3TEP4_9BACT</name>
<comment type="catalytic activity">
    <reaction evidence="7">
        <text>adenosine + H2O + H(+) = inosine + NH4(+)</text>
        <dbReference type="Rhea" id="RHEA:24408"/>
        <dbReference type="ChEBI" id="CHEBI:15377"/>
        <dbReference type="ChEBI" id="CHEBI:15378"/>
        <dbReference type="ChEBI" id="CHEBI:16335"/>
        <dbReference type="ChEBI" id="CHEBI:17596"/>
        <dbReference type="ChEBI" id="CHEBI:28938"/>
        <dbReference type="EC" id="3.5.4.4"/>
    </reaction>
    <physiologicalReaction direction="left-to-right" evidence="7">
        <dbReference type="Rhea" id="RHEA:24409"/>
    </physiologicalReaction>
</comment>
<gene>
    <name evidence="11" type="ORF">OD816_000477</name>
</gene>
<dbReference type="InterPro" id="IPR011324">
    <property type="entry name" value="Cytotoxic_necrot_fac-like_cat"/>
</dbReference>
<evidence type="ECO:0000256" key="4">
    <source>
        <dbReference type="ARBA" id="ARBA00022723"/>
    </source>
</evidence>
<comment type="catalytic activity">
    <reaction evidence="8">
        <text>adenosine + phosphate = alpha-D-ribose 1-phosphate + adenine</text>
        <dbReference type="Rhea" id="RHEA:27642"/>
        <dbReference type="ChEBI" id="CHEBI:16335"/>
        <dbReference type="ChEBI" id="CHEBI:16708"/>
        <dbReference type="ChEBI" id="CHEBI:43474"/>
        <dbReference type="ChEBI" id="CHEBI:57720"/>
        <dbReference type="EC" id="2.4.2.1"/>
    </reaction>
    <physiologicalReaction direction="left-to-right" evidence="8">
        <dbReference type="Rhea" id="RHEA:27643"/>
    </physiologicalReaction>
</comment>